<dbReference type="Gene3D" id="2.40.10.230">
    <property type="entry name" value="Probable tRNA pseudouridine synthase domain"/>
    <property type="match status" value="1"/>
</dbReference>
<dbReference type="InterPro" id="IPR009000">
    <property type="entry name" value="Transl_B-barrel_sf"/>
</dbReference>
<comment type="caution">
    <text evidence="1">The sequence shown here is derived from an EMBL/GenBank/DDBJ whole genome shotgun (WGS) entry which is preliminary data.</text>
</comment>
<dbReference type="AlphaFoldDB" id="A0A7C2VH28"/>
<gene>
    <name evidence="1" type="ORF">ENO77_00675</name>
</gene>
<dbReference type="EMBL" id="DSGT01000002">
    <property type="protein sequence ID" value="HEW52689.1"/>
    <property type="molecule type" value="Genomic_DNA"/>
</dbReference>
<dbReference type="GO" id="GO:0042254">
    <property type="term" value="P:ribosome biogenesis"/>
    <property type="evidence" value="ECO:0007669"/>
    <property type="project" value="InterPro"/>
</dbReference>
<protein>
    <submittedName>
        <fullName evidence="1">RNA-binding protein</fullName>
    </submittedName>
</protein>
<dbReference type="Pfam" id="PF04410">
    <property type="entry name" value="Gar1"/>
    <property type="match status" value="1"/>
</dbReference>
<proteinExistence type="predicted"/>
<dbReference type="InterPro" id="IPR007504">
    <property type="entry name" value="H/ACA_rnp_Gar1/Naf1"/>
</dbReference>
<reference evidence="1" key="1">
    <citation type="journal article" date="2020" name="mSystems">
        <title>Genome- and Community-Level Interaction Insights into Carbon Utilization and Element Cycling Functions of Hydrothermarchaeota in Hydrothermal Sediment.</title>
        <authorList>
            <person name="Zhou Z."/>
            <person name="Liu Y."/>
            <person name="Xu W."/>
            <person name="Pan J."/>
            <person name="Luo Z.H."/>
            <person name="Li M."/>
        </authorList>
    </citation>
    <scope>NUCLEOTIDE SEQUENCE [LARGE SCALE GENOMIC DNA]</scope>
    <source>
        <strain evidence="1">SpSt-16</strain>
    </source>
</reference>
<accession>A0A7C2VH28</accession>
<name>A0A7C2VH28_9CREN</name>
<organism evidence="1">
    <name type="scientific">Ignisphaera aggregans</name>
    <dbReference type="NCBI Taxonomy" id="334771"/>
    <lineage>
        <taxon>Archaea</taxon>
        <taxon>Thermoproteota</taxon>
        <taxon>Thermoprotei</taxon>
        <taxon>Desulfurococcales</taxon>
        <taxon>Desulfurococcaceae</taxon>
        <taxon>Ignisphaera</taxon>
    </lineage>
</organism>
<sequence length="94" mass="10289">MKTFGLLGVVNTITKTKLILVKINRKDEVPRIGSKVLDANGIEIGKIIDVIGPVDDPYAVVKPLTFAVLSSIKPSTALFYRITKEKPRARGGRK</sequence>
<dbReference type="SUPFAM" id="SSF50447">
    <property type="entry name" value="Translation proteins"/>
    <property type="match status" value="1"/>
</dbReference>
<dbReference type="InterPro" id="IPR038664">
    <property type="entry name" value="Gar1/Naf1_Cbf5-bd_sf"/>
</dbReference>
<dbReference type="GO" id="GO:0001522">
    <property type="term" value="P:pseudouridine synthesis"/>
    <property type="evidence" value="ECO:0007669"/>
    <property type="project" value="InterPro"/>
</dbReference>
<evidence type="ECO:0000313" key="1">
    <source>
        <dbReference type="EMBL" id="HEW52689.1"/>
    </source>
</evidence>